<gene>
    <name evidence="7 10" type="primary">ispF</name>
    <name evidence="10" type="ORF">HG15A2_45320</name>
</gene>
<dbReference type="RefSeq" id="WP_145063204.1">
    <property type="nucleotide sequence ID" value="NZ_CP036263.1"/>
</dbReference>
<keyword evidence="4 7" id="KW-0479">Metal-binding</keyword>
<dbReference type="NCBIfam" id="TIGR00151">
    <property type="entry name" value="ispF"/>
    <property type="match status" value="1"/>
</dbReference>
<keyword evidence="5 7" id="KW-0414">Isoprene biosynthesis</keyword>
<comment type="function">
    <text evidence="7">Involved in the biosynthesis of isopentenyl diphosphate (IPP) and dimethylallyl diphosphate (DMAPP), two major building blocks of isoprenoid compounds. Catalyzes the conversion of 4-diphosphocytidyl-2-C-methyl-D-erythritol 2-phosphate (CDP-ME2P) to 2-C-methyl-D-erythritol 2,4-cyclodiphosphate (ME-CPP) with a corresponding release of cytidine 5-monophosphate (CMP).</text>
</comment>
<sequence>MTNLRIGLGEDSHRTAGGGPLRIGGIEVPHNQHTVGHSDADVLLHAVTDALLGAAGLQDIGQLFPNNDPVNAGRDSAEFLKLAYGRVKESGYTLVNLDAVVTAQQPKLSPHKEAIVTRIAEILQCERSQINVKAKTGEGVGPVGRGEAMEARVVALIEVRSD</sequence>
<dbReference type="PANTHER" id="PTHR43181">
    <property type="entry name" value="2-C-METHYL-D-ERYTHRITOL 2,4-CYCLODIPHOSPHATE SYNTHASE, CHLOROPLASTIC"/>
    <property type="match status" value="1"/>
</dbReference>
<name>A0A517N226_9BACT</name>
<feature type="binding site" evidence="7">
    <location>
        <position position="145"/>
    </location>
    <ligand>
        <name>4-CDP-2-C-methyl-D-erythritol 2-phosphate</name>
        <dbReference type="ChEBI" id="CHEBI:57919"/>
    </ligand>
</feature>
<dbReference type="UniPathway" id="UPA00056">
    <property type="reaction ID" value="UER00095"/>
</dbReference>
<evidence type="ECO:0000256" key="3">
    <source>
        <dbReference type="ARBA" id="ARBA00012579"/>
    </source>
</evidence>
<evidence type="ECO:0000256" key="6">
    <source>
        <dbReference type="ARBA" id="ARBA00023239"/>
    </source>
</evidence>
<dbReference type="InterPro" id="IPR036571">
    <property type="entry name" value="MECDP_synthase_sf"/>
</dbReference>
<evidence type="ECO:0000256" key="8">
    <source>
        <dbReference type="RuleBase" id="RU004395"/>
    </source>
</evidence>
<keyword evidence="6 7" id="KW-0456">Lyase</keyword>
<dbReference type="Gene3D" id="3.30.1330.50">
    <property type="entry name" value="2-C-methyl-D-erythritol 2,4-cyclodiphosphate synthase"/>
    <property type="match status" value="1"/>
</dbReference>
<dbReference type="PROSITE" id="PS01350">
    <property type="entry name" value="ISPF"/>
    <property type="match status" value="1"/>
</dbReference>
<dbReference type="HAMAP" id="MF_00107">
    <property type="entry name" value="IspF"/>
    <property type="match status" value="1"/>
</dbReference>
<dbReference type="CDD" id="cd00554">
    <property type="entry name" value="MECDP_synthase"/>
    <property type="match status" value="1"/>
</dbReference>
<feature type="site" description="Transition state stabilizer" evidence="7">
    <location>
        <position position="37"/>
    </location>
</feature>
<feature type="binding site" evidence="7">
    <location>
        <position position="45"/>
    </location>
    <ligand>
        <name>a divalent metal cation</name>
        <dbReference type="ChEBI" id="CHEBI:60240"/>
    </ligand>
</feature>
<dbReference type="AlphaFoldDB" id="A0A517N226"/>
<comment type="subunit">
    <text evidence="7">Homotrimer.</text>
</comment>
<dbReference type="GO" id="GO:0046872">
    <property type="term" value="F:metal ion binding"/>
    <property type="evidence" value="ECO:0007669"/>
    <property type="project" value="UniProtKB-KW"/>
</dbReference>
<organism evidence="10 11">
    <name type="scientific">Adhaeretor mobilis</name>
    <dbReference type="NCBI Taxonomy" id="1930276"/>
    <lineage>
        <taxon>Bacteria</taxon>
        <taxon>Pseudomonadati</taxon>
        <taxon>Planctomycetota</taxon>
        <taxon>Planctomycetia</taxon>
        <taxon>Pirellulales</taxon>
        <taxon>Lacipirellulaceae</taxon>
        <taxon>Adhaeretor</taxon>
    </lineage>
</organism>
<feature type="binding site" evidence="7">
    <location>
        <begin position="11"/>
        <end position="13"/>
    </location>
    <ligand>
        <name>4-CDP-2-C-methyl-D-erythritol 2-phosphate</name>
        <dbReference type="ChEBI" id="CHEBI:57919"/>
    </ligand>
</feature>
<evidence type="ECO:0000256" key="1">
    <source>
        <dbReference type="ARBA" id="ARBA00000200"/>
    </source>
</evidence>
<comment type="similarity">
    <text evidence="7 8">Belongs to the IspF family.</text>
</comment>
<comment type="catalytic activity">
    <reaction evidence="1 7 8">
        <text>4-CDP-2-C-methyl-D-erythritol 2-phosphate = 2-C-methyl-D-erythritol 2,4-cyclic diphosphate + CMP</text>
        <dbReference type="Rhea" id="RHEA:23864"/>
        <dbReference type="ChEBI" id="CHEBI:57919"/>
        <dbReference type="ChEBI" id="CHEBI:58483"/>
        <dbReference type="ChEBI" id="CHEBI:60377"/>
        <dbReference type="EC" id="4.6.1.12"/>
    </reaction>
</comment>
<dbReference type="GO" id="GO:0019288">
    <property type="term" value="P:isopentenyl diphosphate biosynthetic process, methylerythritol 4-phosphate pathway"/>
    <property type="evidence" value="ECO:0007669"/>
    <property type="project" value="UniProtKB-UniRule"/>
</dbReference>
<feature type="binding site" evidence="7">
    <location>
        <begin position="64"/>
        <end position="68"/>
    </location>
    <ligand>
        <name>4-CDP-2-C-methyl-D-erythritol 2-phosphate</name>
        <dbReference type="ChEBI" id="CHEBI:57919"/>
    </ligand>
</feature>
<evidence type="ECO:0000313" key="10">
    <source>
        <dbReference type="EMBL" id="QDT01190.1"/>
    </source>
</evidence>
<accession>A0A517N226</accession>
<feature type="binding site" evidence="7">
    <location>
        <begin position="59"/>
        <end position="61"/>
    </location>
    <ligand>
        <name>4-CDP-2-C-methyl-D-erythritol 2-phosphate</name>
        <dbReference type="ChEBI" id="CHEBI:57919"/>
    </ligand>
</feature>
<evidence type="ECO:0000256" key="7">
    <source>
        <dbReference type="HAMAP-Rule" id="MF_00107"/>
    </source>
</evidence>
<dbReference type="InterPro" id="IPR003526">
    <property type="entry name" value="MECDP_synthase"/>
</dbReference>
<dbReference type="KEGG" id="amob:HG15A2_45320"/>
<comment type="cofactor">
    <cofactor evidence="7">
        <name>a divalent metal cation</name>
        <dbReference type="ChEBI" id="CHEBI:60240"/>
    </cofactor>
    <text evidence="7">Binds 1 divalent metal cation per subunit.</text>
</comment>
<feature type="site" description="Transition state stabilizer" evidence="7">
    <location>
        <position position="136"/>
    </location>
</feature>
<dbReference type="OrthoDB" id="9804336at2"/>
<keyword evidence="11" id="KW-1185">Reference proteome</keyword>
<protein>
    <recommendedName>
        <fullName evidence="3 7">2-C-methyl-D-erythritol 2,4-cyclodiphosphate synthase</fullName>
        <shortName evidence="7">MECDP-synthase</shortName>
        <shortName evidence="7">MECPP-synthase</shortName>
        <shortName evidence="7">MECPS</shortName>
        <ecNumber evidence="3 7">4.6.1.12</ecNumber>
    </recommendedName>
</protein>
<evidence type="ECO:0000256" key="2">
    <source>
        <dbReference type="ARBA" id="ARBA00004709"/>
    </source>
</evidence>
<dbReference type="EMBL" id="CP036263">
    <property type="protein sequence ID" value="QDT01190.1"/>
    <property type="molecule type" value="Genomic_DNA"/>
</dbReference>
<dbReference type="Proteomes" id="UP000319852">
    <property type="component" value="Chromosome"/>
</dbReference>
<dbReference type="GO" id="GO:0016114">
    <property type="term" value="P:terpenoid biosynthetic process"/>
    <property type="evidence" value="ECO:0007669"/>
    <property type="project" value="InterPro"/>
</dbReference>
<proteinExistence type="inferred from homology"/>
<dbReference type="SUPFAM" id="SSF69765">
    <property type="entry name" value="IpsF-like"/>
    <property type="match status" value="1"/>
</dbReference>
<feature type="domain" description="2-C-methyl-D-erythritol 2,4-cyclodiphosphate synthase" evidence="9">
    <location>
        <begin position="4"/>
        <end position="157"/>
    </location>
</feature>
<feature type="binding site" evidence="7">
    <location>
        <position position="13"/>
    </location>
    <ligand>
        <name>a divalent metal cation</name>
        <dbReference type="ChEBI" id="CHEBI:60240"/>
    </ligand>
</feature>
<dbReference type="InterPro" id="IPR020555">
    <property type="entry name" value="MECDP_synthase_CS"/>
</dbReference>
<feature type="binding site" evidence="7">
    <location>
        <position position="11"/>
    </location>
    <ligand>
        <name>a divalent metal cation</name>
        <dbReference type="ChEBI" id="CHEBI:60240"/>
    </ligand>
</feature>
<dbReference type="Pfam" id="PF02542">
    <property type="entry name" value="YgbB"/>
    <property type="match status" value="1"/>
</dbReference>
<dbReference type="GO" id="GO:0008685">
    <property type="term" value="F:2-C-methyl-D-erythritol 2,4-cyclodiphosphate synthase activity"/>
    <property type="evidence" value="ECO:0007669"/>
    <property type="project" value="UniProtKB-UniRule"/>
</dbReference>
<comment type="caution">
    <text evidence="7">Lacks conserved residue(s) required for the propagation of feature annotation.</text>
</comment>
<reference evidence="10 11" key="1">
    <citation type="submission" date="2019-02" db="EMBL/GenBank/DDBJ databases">
        <title>Deep-cultivation of Planctomycetes and their phenomic and genomic characterization uncovers novel biology.</title>
        <authorList>
            <person name="Wiegand S."/>
            <person name="Jogler M."/>
            <person name="Boedeker C."/>
            <person name="Pinto D."/>
            <person name="Vollmers J."/>
            <person name="Rivas-Marin E."/>
            <person name="Kohn T."/>
            <person name="Peeters S.H."/>
            <person name="Heuer A."/>
            <person name="Rast P."/>
            <person name="Oberbeckmann S."/>
            <person name="Bunk B."/>
            <person name="Jeske O."/>
            <person name="Meyerdierks A."/>
            <person name="Storesund J.E."/>
            <person name="Kallscheuer N."/>
            <person name="Luecker S."/>
            <person name="Lage O.M."/>
            <person name="Pohl T."/>
            <person name="Merkel B.J."/>
            <person name="Hornburger P."/>
            <person name="Mueller R.-W."/>
            <person name="Bruemmer F."/>
            <person name="Labrenz M."/>
            <person name="Spormann A.M."/>
            <person name="Op den Camp H."/>
            <person name="Overmann J."/>
            <person name="Amann R."/>
            <person name="Jetten M.S.M."/>
            <person name="Mascher T."/>
            <person name="Medema M.H."/>
            <person name="Devos D.P."/>
            <person name="Kaster A.-K."/>
            <person name="Ovreas L."/>
            <person name="Rohde M."/>
            <person name="Galperin M.Y."/>
            <person name="Jogler C."/>
        </authorList>
    </citation>
    <scope>NUCLEOTIDE SEQUENCE [LARGE SCALE GENOMIC DNA]</scope>
    <source>
        <strain evidence="10 11">HG15A2</strain>
    </source>
</reference>
<evidence type="ECO:0000313" key="11">
    <source>
        <dbReference type="Proteomes" id="UP000319852"/>
    </source>
</evidence>
<dbReference type="EC" id="4.6.1.12" evidence="3 7"/>
<evidence type="ECO:0000256" key="4">
    <source>
        <dbReference type="ARBA" id="ARBA00022723"/>
    </source>
</evidence>
<comment type="pathway">
    <text evidence="2 7">Isoprenoid biosynthesis; isopentenyl diphosphate biosynthesis via DXP pathway; isopentenyl diphosphate from 1-deoxy-D-xylulose 5-phosphate: step 4/6.</text>
</comment>
<evidence type="ECO:0000259" key="9">
    <source>
        <dbReference type="Pfam" id="PF02542"/>
    </source>
</evidence>
<dbReference type="PANTHER" id="PTHR43181:SF1">
    <property type="entry name" value="2-C-METHYL-D-ERYTHRITOL 2,4-CYCLODIPHOSPHATE SYNTHASE, CHLOROPLASTIC"/>
    <property type="match status" value="1"/>
</dbReference>
<feature type="binding site" evidence="7">
    <location>
        <begin position="37"/>
        <end position="38"/>
    </location>
    <ligand>
        <name>4-CDP-2-C-methyl-D-erythritol 2-phosphate</name>
        <dbReference type="ChEBI" id="CHEBI:57919"/>
    </ligand>
</feature>
<evidence type="ECO:0000256" key="5">
    <source>
        <dbReference type="ARBA" id="ARBA00023229"/>
    </source>
</evidence>